<sequence>MQTNMLRFITPKVTSASRGLVLNSTKRGSIQKINPNFTKYMQNSGRKFYSTGSKKATNNDPDLAKNERTFAPKWFQYFLISTIAGGVGYLVSDVANLKSDPVSYMFRDEKFIIQGSTLPLNELDSPDYNTNDDQIAELCTKLKTLLKNNADNYSDYPNDLAAHSDTEFNTHHATKNQRPKLIVFPRNTEEVSQIVKLCNHYNVPIVPFSGGTSLEGHFLPTRFPTISIDMSKYMNEVVAFHELDQDITVQAGLPWEDLNEYLNDKGYKFGCDPGPGAQLGGCVANSCSGTNAYRYGTMKENVVNLTIVLPDGKIIKTRKRPRKSSAGYNLNGIFTGSEGTLGIVTEVTVKAHVLPKIETVVVASFPNIKEAAACSSEVIQSGIQLNAMELLDDNMMKLVNENGMTPRSDWMESPTLFFKVGGNSTVIADELLSQLKTIAKKHGTKKFEYAKSDEDKLELWEARKVALWSVLDAGQKGDPAAKVWTTDVAVPLSNFSDVIDETKKDMAKTDIINAIVGHAGDGNFHAFLIYRNGDEYKQCATLVEKMVKRALDAEGTCTGEHGVGIGKRDFLEEELGQTTIDLMRKIKVAIDPKRIMNPDKIFKIDPLEHKHIEHEDHSE</sequence>
<dbReference type="OrthoDB" id="7786253at2759"/>
<dbReference type="PANTHER" id="PTHR11748">
    <property type="entry name" value="D-LACTATE DEHYDROGENASE"/>
    <property type="match status" value="1"/>
</dbReference>
<dbReference type="Pfam" id="PF01565">
    <property type="entry name" value="FAD_binding_4"/>
    <property type="match status" value="1"/>
</dbReference>
<comment type="subcellular location">
    <subcellularLocation>
        <location evidence="2">Mitochondrion</location>
    </subcellularLocation>
</comment>
<evidence type="ECO:0000256" key="12">
    <source>
        <dbReference type="ARBA" id="ARBA00083446"/>
    </source>
</evidence>
<dbReference type="InterPro" id="IPR006094">
    <property type="entry name" value="Oxid_FAD_bind_N"/>
</dbReference>
<organism evidence="14 15">
    <name type="scientific">Maudiozyma barnettii</name>
    <dbReference type="NCBI Taxonomy" id="61262"/>
    <lineage>
        <taxon>Eukaryota</taxon>
        <taxon>Fungi</taxon>
        <taxon>Dikarya</taxon>
        <taxon>Ascomycota</taxon>
        <taxon>Saccharomycotina</taxon>
        <taxon>Saccharomycetes</taxon>
        <taxon>Saccharomycetales</taxon>
        <taxon>Saccharomycetaceae</taxon>
        <taxon>Maudiozyma</taxon>
    </lineage>
</organism>
<proteinExistence type="inferred from homology"/>
<evidence type="ECO:0000256" key="2">
    <source>
        <dbReference type="ARBA" id="ARBA00004173"/>
    </source>
</evidence>
<dbReference type="InterPro" id="IPR016166">
    <property type="entry name" value="FAD-bd_PCMH"/>
</dbReference>
<keyword evidence="5" id="KW-0274">FAD</keyword>
<dbReference type="RefSeq" id="XP_041404222.1">
    <property type="nucleotide sequence ID" value="XM_041548288.1"/>
</dbReference>
<keyword evidence="4" id="KW-0285">Flavoprotein</keyword>
<dbReference type="FunFam" id="1.10.45.10:FF:000001">
    <property type="entry name" value="D-lactate dehydrogenase mitochondrial"/>
    <property type="match status" value="1"/>
</dbReference>
<dbReference type="Pfam" id="PF02913">
    <property type="entry name" value="FAD-oxidase_C"/>
    <property type="match status" value="1"/>
</dbReference>
<dbReference type="EMBL" id="CAEFZW010000001">
    <property type="protein sequence ID" value="CAB4252183.1"/>
    <property type="molecule type" value="Genomic_DNA"/>
</dbReference>
<dbReference type="InterPro" id="IPR016169">
    <property type="entry name" value="FAD-bd_PCMH_sub2"/>
</dbReference>
<evidence type="ECO:0000256" key="1">
    <source>
        <dbReference type="ARBA" id="ARBA00001974"/>
    </source>
</evidence>
<dbReference type="EC" id="1.1.2.4" evidence="9"/>
<dbReference type="GeneID" id="64855307"/>
<comment type="function">
    <text evidence="11">Catalyzes the stereospecific oxidation of D-lactate to pyruvate.</text>
</comment>
<comment type="cofactor">
    <cofactor evidence="1">
        <name>FAD</name>
        <dbReference type="ChEBI" id="CHEBI:57692"/>
    </cofactor>
</comment>
<evidence type="ECO:0000256" key="9">
    <source>
        <dbReference type="ARBA" id="ARBA00038897"/>
    </source>
</evidence>
<dbReference type="GO" id="GO:0008720">
    <property type="term" value="F:D-lactate dehydrogenase (NAD+) activity"/>
    <property type="evidence" value="ECO:0007669"/>
    <property type="project" value="TreeGrafter"/>
</dbReference>
<evidence type="ECO:0000259" key="13">
    <source>
        <dbReference type="PROSITE" id="PS51387"/>
    </source>
</evidence>
<feature type="domain" description="FAD-binding PCMH-type" evidence="13">
    <location>
        <begin position="175"/>
        <end position="354"/>
    </location>
</feature>
<evidence type="ECO:0000256" key="8">
    <source>
        <dbReference type="ARBA" id="ARBA00023128"/>
    </source>
</evidence>
<dbReference type="PANTHER" id="PTHR11748:SF111">
    <property type="entry name" value="D-LACTATE DEHYDROGENASE, MITOCHONDRIAL-RELATED"/>
    <property type="match status" value="1"/>
</dbReference>
<evidence type="ECO:0000256" key="10">
    <source>
        <dbReference type="ARBA" id="ARBA00051436"/>
    </source>
</evidence>
<accession>A0A8H2VBG2</accession>
<dbReference type="InterPro" id="IPR036318">
    <property type="entry name" value="FAD-bd_PCMH-like_sf"/>
</dbReference>
<dbReference type="FunFam" id="3.30.70.2740:FF:000001">
    <property type="entry name" value="D-lactate dehydrogenase mitochondrial"/>
    <property type="match status" value="1"/>
</dbReference>
<dbReference type="SUPFAM" id="SSF55103">
    <property type="entry name" value="FAD-linked oxidases, C-terminal domain"/>
    <property type="match status" value="1"/>
</dbReference>
<comment type="similarity">
    <text evidence="3">Belongs to the FAD-binding oxidoreductase/transferase type 4 family.</text>
</comment>
<evidence type="ECO:0000256" key="5">
    <source>
        <dbReference type="ARBA" id="ARBA00022827"/>
    </source>
</evidence>
<dbReference type="Gene3D" id="1.10.45.10">
    <property type="entry name" value="Vanillyl-alcohol Oxidase, Chain A, domain 4"/>
    <property type="match status" value="1"/>
</dbReference>
<dbReference type="GO" id="GO:1903457">
    <property type="term" value="P:lactate catabolic process"/>
    <property type="evidence" value="ECO:0007669"/>
    <property type="project" value="TreeGrafter"/>
</dbReference>
<gene>
    <name evidence="14" type="ORF">KABA2_01S07898</name>
</gene>
<comment type="catalytic activity">
    <reaction evidence="10">
        <text>(R)-lactate + 2 Fe(III)-[cytochrome c] = 2 Fe(II)-[cytochrome c] + pyruvate + 2 H(+)</text>
        <dbReference type="Rhea" id="RHEA:13521"/>
        <dbReference type="Rhea" id="RHEA-COMP:10350"/>
        <dbReference type="Rhea" id="RHEA-COMP:14399"/>
        <dbReference type="ChEBI" id="CHEBI:15361"/>
        <dbReference type="ChEBI" id="CHEBI:15378"/>
        <dbReference type="ChEBI" id="CHEBI:16004"/>
        <dbReference type="ChEBI" id="CHEBI:29033"/>
        <dbReference type="ChEBI" id="CHEBI:29034"/>
        <dbReference type="EC" id="1.1.2.4"/>
    </reaction>
</comment>
<dbReference type="PROSITE" id="PS51387">
    <property type="entry name" value="FAD_PCMH"/>
    <property type="match status" value="1"/>
</dbReference>
<dbReference type="SUPFAM" id="SSF56176">
    <property type="entry name" value="FAD-binding/transporter-associated domain-like"/>
    <property type="match status" value="1"/>
</dbReference>
<dbReference type="GO" id="GO:0004458">
    <property type="term" value="F:D-lactate dehydrogenase (cytochrome) activity"/>
    <property type="evidence" value="ECO:0007669"/>
    <property type="project" value="UniProtKB-EC"/>
</dbReference>
<dbReference type="GO" id="GO:0005739">
    <property type="term" value="C:mitochondrion"/>
    <property type="evidence" value="ECO:0007669"/>
    <property type="project" value="UniProtKB-SubCell"/>
</dbReference>
<protein>
    <recommendedName>
        <fullName evidence="9">D-lactate dehydrogenase (cytochrome)</fullName>
        <ecNumber evidence="9">1.1.2.4</ecNumber>
    </recommendedName>
    <alternativeName>
        <fullName evidence="12">D-lactate ferricytochrome C oxidoreductase</fullName>
    </alternativeName>
</protein>
<evidence type="ECO:0000256" key="11">
    <source>
        <dbReference type="ARBA" id="ARBA00055809"/>
    </source>
</evidence>
<evidence type="ECO:0000313" key="15">
    <source>
        <dbReference type="Proteomes" id="UP000644660"/>
    </source>
</evidence>
<dbReference type="GO" id="GO:0071949">
    <property type="term" value="F:FAD binding"/>
    <property type="evidence" value="ECO:0007669"/>
    <property type="project" value="InterPro"/>
</dbReference>
<keyword evidence="6" id="KW-0809">Transit peptide</keyword>
<dbReference type="FunFam" id="3.30.465.10:FF:000038">
    <property type="entry name" value="D-lactate dehydrogenase"/>
    <property type="match status" value="1"/>
</dbReference>
<evidence type="ECO:0000256" key="6">
    <source>
        <dbReference type="ARBA" id="ARBA00022946"/>
    </source>
</evidence>
<evidence type="ECO:0000256" key="4">
    <source>
        <dbReference type="ARBA" id="ARBA00022630"/>
    </source>
</evidence>
<dbReference type="Gene3D" id="3.30.70.2740">
    <property type="match status" value="1"/>
</dbReference>
<evidence type="ECO:0000313" key="14">
    <source>
        <dbReference type="EMBL" id="CAB4252183.1"/>
    </source>
</evidence>
<keyword evidence="8" id="KW-0496">Mitochondrion</keyword>
<keyword evidence="7" id="KW-0560">Oxidoreductase</keyword>
<dbReference type="InterPro" id="IPR016171">
    <property type="entry name" value="Vanillyl_alc_oxidase_C-sub2"/>
</dbReference>
<dbReference type="InterPro" id="IPR004113">
    <property type="entry name" value="FAD-bd_oxidored_4_C"/>
</dbReference>
<evidence type="ECO:0000256" key="3">
    <source>
        <dbReference type="ARBA" id="ARBA00008000"/>
    </source>
</evidence>
<comment type="caution">
    <text evidence="14">The sequence shown here is derived from an EMBL/GenBank/DDBJ whole genome shotgun (WGS) entry which is preliminary data.</text>
</comment>
<evidence type="ECO:0000256" key="7">
    <source>
        <dbReference type="ARBA" id="ARBA00023002"/>
    </source>
</evidence>
<dbReference type="InterPro" id="IPR016164">
    <property type="entry name" value="FAD-linked_Oxase-like_C"/>
</dbReference>
<name>A0A8H2VBG2_9SACH</name>
<keyword evidence="15" id="KW-1185">Reference proteome</keyword>
<reference evidence="14 15" key="1">
    <citation type="submission" date="2020-05" db="EMBL/GenBank/DDBJ databases">
        <authorList>
            <person name="Casaregola S."/>
            <person name="Devillers H."/>
            <person name="Grondin C."/>
        </authorList>
    </citation>
    <scope>NUCLEOTIDE SEQUENCE [LARGE SCALE GENOMIC DNA]</scope>
    <source>
        <strain evidence="14 15">CLIB 1767</strain>
    </source>
</reference>
<dbReference type="Proteomes" id="UP000644660">
    <property type="component" value="Unassembled WGS sequence"/>
</dbReference>
<dbReference type="AlphaFoldDB" id="A0A8H2VBG2"/>
<dbReference type="Gene3D" id="3.30.465.10">
    <property type="match status" value="1"/>
</dbReference>